<dbReference type="GO" id="GO:0004497">
    <property type="term" value="F:monooxygenase activity"/>
    <property type="evidence" value="ECO:0007669"/>
    <property type="project" value="UniProtKB-KW"/>
</dbReference>
<evidence type="ECO:0000256" key="7">
    <source>
        <dbReference type="ARBA" id="ARBA00023033"/>
    </source>
</evidence>
<feature type="binding site" description="axial binding residue" evidence="8">
    <location>
        <position position="306"/>
    </location>
    <ligand>
        <name>heme</name>
        <dbReference type="ChEBI" id="CHEBI:30413"/>
    </ligand>
    <ligandPart>
        <name>Fe</name>
        <dbReference type="ChEBI" id="CHEBI:18248"/>
    </ligandPart>
</feature>
<dbReference type="SUPFAM" id="SSF48264">
    <property type="entry name" value="Cytochrome P450"/>
    <property type="match status" value="1"/>
</dbReference>
<evidence type="ECO:0000256" key="6">
    <source>
        <dbReference type="ARBA" id="ARBA00023004"/>
    </source>
</evidence>
<keyword evidence="4 8" id="KW-0479">Metal-binding</keyword>
<sequence length="368" mass="42240">MSKRSLDSCYELRRREIRQMVKDIHRKIGSPVNLGEQIALTTVKVMISTLWGGTSEGNTDLIELKKRLDEFVRLFLAPNISDIFPVIAPFDLQGIVSKSKKHLSWFYGIFESVIMNRLKLQDNRKKNDDKINRDFLQQMLELNQRGDGNSSLSNNEIKALLLDMMVGGTDTIPTTVEWAMTELLRHPDIMMKLVEELDTVVGKQNKLEETHLPRLLYLDAVVRETLRLHPVIPLLLPHTPSQTSIVAGYTIPKHSRVFINAWAMQRDPRFWDDPLRFQPERFFRGDIDHRGNNFQYLPFGSGRRICVGLALAKKMAAILLGALVHSFEWKTPSGTIPDVEEKFGVVLKKRESLVAIPFARLPNPEQYK</sequence>
<dbReference type="AlphaFoldDB" id="A0A6A3BUJ0"/>
<dbReference type="PROSITE" id="PS00086">
    <property type="entry name" value="CYTOCHROME_P450"/>
    <property type="match status" value="1"/>
</dbReference>
<evidence type="ECO:0000256" key="9">
    <source>
        <dbReference type="RuleBase" id="RU000461"/>
    </source>
</evidence>
<evidence type="ECO:0000256" key="4">
    <source>
        <dbReference type="ARBA" id="ARBA00022723"/>
    </source>
</evidence>
<comment type="cofactor">
    <cofactor evidence="1 8">
        <name>heme</name>
        <dbReference type="ChEBI" id="CHEBI:30413"/>
    </cofactor>
</comment>
<keyword evidence="11" id="KW-1185">Reference proteome</keyword>
<keyword evidence="7 9" id="KW-0503">Monooxygenase</keyword>
<dbReference type="Pfam" id="PF00067">
    <property type="entry name" value="p450"/>
    <property type="match status" value="1"/>
</dbReference>
<keyword evidence="3 8" id="KW-0349">Heme</keyword>
<dbReference type="FunFam" id="1.10.630.10:FF:000126">
    <property type="entry name" value="Predicted protein"/>
    <property type="match status" value="1"/>
</dbReference>
<organism evidence="10 11">
    <name type="scientific">Hibiscus syriacus</name>
    <name type="common">Rose of Sharon</name>
    <dbReference type="NCBI Taxonomy" id="106335"/>
    <lineage>
        <taxon>Eukaryota</taxon>
        <taxon>Viridiplantae</taxon>
        <taxon>Streptophyta</taxon>
        <taxon>Embryophyta</taxon>
        <taxon>Tracheophyta</taxon>
        <taxon>Spermatophyta</taxon>
        <taxon>Magnoliopsida</taxon>
        <taxon>eudicotyledons</taxon>
        <taxon>Gunneridae</taxon>
        <taxon>Pentapetalae</taxon>
        <taxon>rosids</taxon>
        <taxon>malvids</taxon>
        <taxon>Malvales</taxon>
        <taxon>Malvaceae</taxon>
        <taxon>Malvoideae</taxon>
        <taxon>Hibiscus</taxon>
    </lineage>
</organism>
<evidence type="ECO:0000256" key="2">
    <source>
        <dbReference type="ARBA" id="ARBA00010617"/>
    </source>
</evidence>
<proteinExistence type="inferred from homology"/>
<dbReference type="Gene3D" id="1.10.630.10">
    <property type="entry name" value="Cytochrome P450"/>
    <property type="match status" value="1"/>
</dbReference>
<protein>
    <submittedName>
        <fullName evidence="10">Nucleotide-sensitive chloride conductance regulator (ICln) family protein</fullName>
    </submittedName>
</protein>
<comment type="similarity">
    <text evidence="2 9">Belongs to the cytochrome P450 family.</text>
</comment>
<accession>A0A6A3BUJ0</accession>
<gene>
    <name evidence="10" type="ORF">F3Y22_tig00019143pilonHSYRG00010</name>
</gene>
<dbReference type="PANTHER" id="PTHR47951">
    <property type="entry name" value="OS08G0547900 PROTEIN"/>
    <property type="match status" value="1"/>
</dbReference>
<dbReference type="PRINTS" id="PR00463">
    <property type="entry name" value="EP450I"/>
</dbReference>
<dbReference type="Proteomes" id="UP000436088">
    <property type="component" value="Unassembled WGS sequence"/>
</dbReference>
<comment type="caution">
    <text evidence="10">The sequence shown here is derived from an EMBL/GenBank/DDBJ whole genome shotgun (WGS) entry which is preliminary data.</text>
</comment>
<dbReference type="EMBL" id="VEPZ02000715">
    <property type="protein sequence ID" value="KAE8720516.1"/>
    <property type="molecule type" value="Genomic_DNA"/>
</dbReference>
<keyword evidence="5 9" id="KW-0560">Oxidoreductase</keyword>
<dbReference type="GO" id="GO:0020037">
    <property type="term" value="F:heme binding"/>
    <property type="evidence" value="ECO:0007669"/>
    <property type="project" value="InterPro"/>
</dbReference>
<evidence type="ECO:0000313" key="11">
    <source>
        <dbReference type="Proteomes" id="UP000436088"/>
    </source>
</evidence>
<dbReference type="InterPro" id="IPR002401">
    <property type="entry name" value="Cyt_P450_E_grp-I"/>
</dbReference>
<dbReference type="InterPro" id="IPR001128">
    <property type="entry name" value="Cyt_P450"/>
</dbReference>
<reference evidence="10" key="1">
    <citation type="submission" date="2019-09" db="EMBL/GenBank/DDBJ databases">
        <title>Draft genome information of white flower Hibiscus syriacus.</title>
        <authorList>
            <person name="Kim Y.-M."/>
        </authorList>
    </citation>
    <scope>NUCLEOTIDE SEQUENCE [LARGE SCALE GENOMIC DNA]</scope>
    <source>
        <strain evidence="10">YM2019G1</strain>
    </source>
</reference>
<dbReference type="PRINTS" id="PR00385">
    <property type="entry name" value="P450"/>
</dbReference>
<dbReference type="PANTHER" id="PTHR47951:SF8">
    <property type="entry name" value="CYTOCHROME P450 93A2-LIKE"/>
    <property type="match status" value="1"/>
</dbReference>
<evidence type="ECO:0000256" key="1">
    <source>
        <dbReference type="ARBA" id="ARBA00001971"/>
    </source>
</evidence>
<evidence type="ECO:0000256" key="5">
    <source>
        <dbReference type="ARBA" id="ARBA00023002"/>
    </source>
</evidence>
<dbReference type="GO" id="GO:0005506">
    <property type="term" value="F:iron ion binding"/>
    <property type="evidence" value="ECO:0007669"/>
    <property type="project" value="InterPro"/>
</dbReference>
<evidence type="ECO:0000256" key="3">
    <source>
        <dbReference type="ARBA" id="ARBA00022617"/>
    </source>
</evidence>
<evidence type="ECO:0000256" key="8">
    <source>
        <dbReference type="PIRSR" id="PIRSR602401-1"/>
    </source>
</evidence>
<name>A0A6A3BUJ0_HIBSY</name>
<dbReference type="InterPro" id="IPR017972">
    <property type="entry name" value="Cyt_P450_CS"/>
</dbReference>
<dbReference type="InterPro" id="IPR036396">
    <property type="entry name" value="Cyt_P450_sf"/>
</dbReference>
<keyword evidence="6 8" id="KW-0408">Iron</keyword>
<evidence type="ECO:0000313" key="10">
    <source>
        <dbReference type="EMBL" id="KAE8720516.1"/>
    </source>
</evidence>
<dbReference type="GO" id="GO:0016705">
    <property type="term" value="F:oxidoreductase activity, acting on paired donors, with incorporation or reduction of molecular oxygen"/>
    <property type="evidence" value="ECO:0007669"/>
    <property type="project" value="InterPro"/>
</dbReference>